<comment type="subcellular location">
    <subcellularLocation>
        <location evidence="10">Cytoplasm</location>
    </subcellularLocation>
</comment>
<evidence type="ECO:0000313" key="13">
    <source>
        <dbReference type="Proteomes" id="UP000035553"/>
    </source>
</evidence>
<dbReference type="HAMAP" id="MF_00063">
    <property type="entry name" value="CysH"/>
    <property type="match status" value="1"/>
</dbReference>
<dbReference type="InterPro" id="IPR014729">
    <property type="entry name" value="Rossmann-like_a/b/a_fold"/>
</dbReference>
<keyword evidence="3 10" id="KW-0560">Oxidoreductase</keyword>
<protein>
    <recommendedName>
        <fullName evidence="7 10">Adenosine 5'-phosphosulfate reductase</fullName>
        <shortName evidence="10">APS reductase</shortName>
        <ecNumber evidence="6 10">1.8.4.10</ecNumber>
    </recommendedName>
    <alternativeName>
        <fullName evidence="9 10">5'-adenylylsulfate reductase</fullName>
    </alternativeName>
    <alternativeName>
        <fullName evidence="8 10">Thioredoxin-dependent 5'-adenylylsulfate reductase</fullName>
    </alternativeName>
</protein>
<evidence type="ECO:0000256" key="2">
    <source>
        <dbReference type="ARBA" id="ARBA00022490"/>
    </source>
</evidence>
<dbReference type="NCBIfam" id="TIGR00434">
    <property type="entry name" value="cysH"/>
    <property type="match status" value="1"/>
</dbReference>
<dbReference type="GO" id="GO:0051539">
    <property type="term" value="F:4 iron, 4 sulfur cluster binding"/>
    <property type="evidence" value="ECO:0007669"/>
    <property type="project" value="UniProtKB-UniRule"/>
</dbReference>
<evidence type="ECO:0000256" key="3">
    <source>
        <dbReference type="ARBA" id="ARBA00023002"/>
    </source>
</evidence>
<reference evidence="12 13" key="1">
    <citation type="journal article" date="2011" name="J. Bacteriol.">
        <title>Draft genome sequence of Sporolactobacillus inulinus strain CASD, an efficient D-lactic acid-producing bacterium with high-concentration lactate tolerance capability.</title>
        <authorList>
            <person name="Yu B."/>
            <person name="Su F."/>
            <person name="Wang L."/>
            <person name="Xu K."/>
            <person name="Zhao B."/>
            <person name="Xu P."/>
        </authorList>
    </citation>
    <scope>NUCLEOTIDE SEQUENCE [LARGE SCALE GENOMIC DNA]</scope>
    <source>
        <strain evidence="12 13">CASD</strain>
    </source>
</reference>
<feature type="binding site" evidence="10">
    <location>
        <position position="131"/>
    </location>
    <ligand>
        <name>[4Fe-4S] cluster</name>
        <dbReference type="ChEBI" id="CHEBI:49883"/>
    </ligand>
</feature>
<feature type="binding site" evidence="10">
    <location>
        <position position="216"/>
    </location>
    <ligand>
        <name>[4Fe-4S] cluster</name>
        <dbReference type="ChEBI" id="CHEBI:49883"/>
    </ligand>
</feature>
<dbReference type="AlphaFoldDB" id="A0A0U1QNN7"/>
<comment type="function">
    <text evidence="4 10">Catalyzes the formation of sulfite from adenosine 5'-phosphosulfate (APS) using thioredoxin as an electron donor.</text>
</comment>
<evidence type="ECO:0000313" key="12">
    <source>
        <dbReference type="EMBL" id="KLI02428.1"/>
    </source>
</evidence>
<dbReference type="OrthoDB" id="9772604at2"/>
<comment type="catalytic activity">
    <reaction evidence="10">
        <text>[thioredoxin]-disulfide + sulfite + AMP + 2 H(+) = adenosine 5'-phosphosulfate + [thioredoxin]-dithiol</text>
        <dbReference type="Rhea" id="RHEA:21976"/>
        <dbReference type="Rhea" id="RHEA-COMP:10698"/>
        <dbReference type="Rhea" id="RHEA-COMP:10700"/>
        <dbReference type="ChEBI" id="CHEBI:15378"/>
        <dbReference type="ChEBI" id="CHEBI:17359"/>
        <dbReference type="ChEBI" id="CHEBI:29950"/>
        <dbReference type="ChEBI" id="CHEBI:50058"/>
        <dbReference type="ChEBI" id="CHEBI:58243"/>
        <dbReference type="ChEBI" id="CHEBI:456215"/>
        <dbReference type="EC" id="1.8.4.10"/>
    </reaction>
</comment>
<dbReference type="NCBIfam" id="TIGR02055">
    <property type="entry name" value="APS_reductase"/>
    <property type="match status" value="1"/>
</dbReference>
<keyword evidence="10" id="KW-0479">Metal-binding</keyword>
<evidence type="ECO:0000256" key="1">
    <source>
        <dbReference type="ARBA" id="ARBA00009732"/>
    </source>
</evidence>
<dbReference type="GO" id="GO:0004604">
    <property type="term" value="F:phosphoadenylyl-sulfate reductase (thioredoxin) activity"/>
    <property type="evidence" value="ECO:0007669"/>
    <property type="project" value="UniProtKB-UniRule"/>
</dbReference>
<comment type="cofactor">
    <cofactor evidence="10">
        <name>[4Fe-4S] cluster</name>
        <dbReference type="ChEBI" id="CHEBI:49883"/>
    </cofactor>
    <text evidence="10">Binds 1 [4Fe-4S] cluster per subunit.</text>
</comment>
<dbReference type="GO" id="GO:0046872">
    <property type="term" value="F:metal ion binding"/>
    <property type="evidence" value="ECO:0007669"/>
    <property type="project" value="UniProtKB-KW"/>
</dbReference>
<dbReference type="GO" id="GO:0070814">
    <property type="term" value="P:hydrogen sulfide biosynthetic process"/>
    <property type="evidence" value="ECO:0007669"/>
    <property type="project" value="UniProtKB-UniRule"/>
</dbReference>
<evidence type="ECO:0000256" key="9">
    <source>
        <dbReference type="ARBA" id="ARBA00032041"/>
    </source>
</evidence>
<dbReference type="InterPro" id="IPR004511">
    <property type="entry name" value="PAPS/APS_Rdtase"/>
</dbReference>
<dbReference type="NCBIfam" id="NF002537">
    <property type="entry name" value="PRK02090.1"/>
    <property type="match status" value="1"/>
</dbReference>
<feature type="domain" description="Phosphoadenosine phosphosulphate reductase" evidence="11">
    <location>
        <begin position="48"/>
        <end position="219"/>
    </location>
</feature>
<dbReference type="EC" id="1.8.4.10" evidence="6 10"/>
<organism evidence="12 13">
    <name type="scientific">Sporolactobacillus inulinus CASD</name>
    <dbReference type="NCBI Taxonomy" id="1069536"/>
    <lineage>
        <taxon>Bacteria</taxon>
        <taxon>Bacillati</taxon>
        <taxon>Bacillota</taxon>
        <taxon>Bacilli</taxon>
        <taxon>Bacillales</taxon>
        <taxon>Sporolactobacillaceae</taxon>
        <taxon>Sporolactobacillus</taxon>
    </lineage>
</organism>
<dbReference type="GO" id="GO:0019344">
    <property type="term" value="P:cysteine biosynthetic process"/>
    <property type="evidence" value="ECO:0007669"/>
    <property type="project" value="InterPro"/>
</dbReference>
<keyword evidence="10" id="KW-0411">Iron-sulfur</keyword>
<evidence type="ECO:0000256" key="6">
    <source>
        <dbReference type="ARBA" id="ARBA00024386"/>
    </source>
</evidence>
<evidence type="ECO:0000256" key="5">
    <source>
        <dbReference type="ARBA" id="ARBA00024327"/>
    </source>
</evidence>
<dbReference type="SUPFAM" id="SSF52402">
    <property type="entry name" value="Adenine nucleotide alpha hydrolases-like"/>
    <property type="match status" value="1"/>
</dbReference>
<dbReference type="Gene3D" id="3.40.50.620">
    <property type="entry name" value="HUPs"/>
    <property type="match status" value="1"/>
</dbReference>
<name>A0A0U1QNN7_9BACL</name>
<sequence>MKEVSATSNTVTYSQWGNAKLPEFSDRIALLESRKVLGWAFQEYGDKVVYSCSFGVEGMVLIDLIYSMNKTASVIFLDTDFHFKETYELIDRVEKRYPQLKIIKEKPALTPEQQAEEYGAELWKRRPDLCCRIRKIDPLAGRLKHYNAWISGLRHEQSPLRRSVSFVNKDERFQSVKICPLIHWKWTEIWDYVRKHDLPYNPLHDQNYPSIGCAYCTRPVKAGEDQRAGRWSAFDKTECGLHLKD</sequence>
<dbReference type="InterPro" id="IPR002500">
    <property type="entry name" value="PAPS_reduct_dom"/>
</dbReference>
<feature type="binding site" evidence="10">
    <location>
        <position position="130"/>
    </location>
    <ligand>
        <name>[4Fe-4S] cluster</name>
        <dbReference type="ChEBI" id="CHEBI:49883"/>
    </ligand>
</feature>
<dbReference type="PIRSF" id="PIRSF000857">
    <property type="entry name" value="PAPS_reductase"/>
    <property type="match status" value="1"/>
</dbReference>
<keyword evidence="2 10" id="KW-0963">Cytoplasm</keyword>
<dbReference type="PANTHER" id="PTHR46509:SF1">
    <property type="entry name" value="PHOSPHOADENOSINE PHOSPHOSULFATE REDUCTASE"/>
    <property type="match status" value="1"/>
</dbReference>
<dbReference type="GO" id="GO:0019379">
    <property type="term" value="P:sulfate assimilation, phosphoadenylyl sulfate reduction by phosphoadenylyl-sulfate reductase (thioredoxin)"/>
    <property type="evidence" value="ECO:0007669"/>
    <property type="project" value="UniProtKB-UniRule"/>
</dbReference>
<dbReference type="Pfam" id="PF01507">
    <property type="entry name" value="PAPS_reduct"/>
    <property type="match status" value="1"/>
</dbReference>
<dbReference type="GO" id="GO:0043866">
    <property type="term" value="F:adenylyl-sulfate reductase (thioredoxin) activity"/>
    <property type="evidence" value="ECO:0007669"/>
    <property type="project" value="UniProtKB-EC"/>
</dbReference>
<evidence type="ECO:0000256" key="8">
    <source>
        <dbReference type="ARBA" id="ARBA00030894"/>
    </source>
</evidence>
<keyword evidence="10" id="KW-0408">Iron</keyword>
<evidence type="ECO:0000256" key="4">
    <source>
        <dbReference type="ARBA" id="ARBA00024298"/>
    </source>
</evidence>
<dbReference type="RefSeq" id="WP_010025471.1">
    <property type="nucleotide sequence ID" value="NZ_AFVQ02000100.1"/>
</dbReference>
<keyword evidence="13" id="KW-1185">Reference proteome</keyword>
<comment type="pathway">
    <text evidence="5 10">Sulfur metabolism; hydrogen sulfide biosynthesis; sulfite from sulfate.</text>
</comment>
<proteinExistence type="inferred from homology"/>
<dbReference type="PANTHER" id="PTHR46509">
    <property type="entry name" value="PHOSPHOADENOSINE PHOSPHOSULFATE REDUCTASE"/>
    <property type="match status" value="1"/>
</dbReference>
<evidence type="ECO:0000259" key="11">
    <source>
        <dbReference type="Pfam" id="PF01507"/>
    </source>
</evidence>
<gene>
    <name evidence="10" type="primary">cysH</name>
    <name evidence="12" type="ORF">SINU_08175</name>
</gene>
<dbReference type="InterPro" id="IPR011798">
    <property type="entry name" value="APS_reductase"/>
</dbReference>
<comment type="caution">
    <text evidence="12">The sequence shown here is derived from an EMBL/GenBank/DDBJ whole genome shotgun (WGS) entry which is preliminary data.</text>
</comment>
<dbReference type="STRING" id="1069536.SINU_08175"/>
<feature type="active site" description="Nucleophile; cysteine thiosulfonate intermediate" evidence="10">
    <location>
        <position position="239"/>
    </location>
</feature>
<dbReference type="EMBL" id="AFVQ02000100">
    <property type="protein sequence ID" value="KLI02428.1"/>
    <property type="molecule type" value="Genomic_DNA"/>
</dbReference>
<dbReference type="GO" id="GO:0005737">
    <property type="term" value="C:cytoplasm"/>
    <property type="evidence" value="ECO:0007669"/>
    <property type="project" value="UniProtKB-SubCell"/>
</dbReference>
<dbReference type="CDD" id="cd23945">
    <property type="entry name" value="PAPS_reductase"/>
    <property type="match status" value="1"/>
</dbReference>
<evidence type="ECO:0000256" key="10">
    <source>
        <dbReference type="HAMAP-Rule" id="MF_00063"/>
    </source>
</evidence>
<dbReference type="Proteomes" id="UP000035553">
    <property type="component" value="Unassembled WGS sequence"/>
</dbReference>
<comment type="similarity">
    <text evidence="1 10">Belongs to the PAPS reductase family. CysH subfamily.</text>
</comment>
<accession>A0A0U1QNN7</accession>
<feature type="binding site" evidence="10">
    <location>
        <position position="213"/>
    </location>
    <ligand>
        <name>[4Fe-4S] cluster</name>
        <dbReference type="ChEBI" id="CHEBI:49883"/>
    </ligand>
</feature>
<evidence type="ECO:0000256" key="7">
    <source>
        <dbReference type="ARBA" id="ARBA00029514"/>
    </source>
</evidence>